<evidence type="ECO:0000256" key="1">
    <source>
        <dbReference type="SAM" id="Phobius"/>
    </source>
</evidence>
<feature type="transmembrane region" description="Helical" evidence="1">
    <location>
        <begin position="180"/>
        <end position="198"/>
    </location>
</feature>
<keyword evidence="4" id="KW-1185">Reference proteome</keyword>
<dbReference type="AlphaFoldDB" id="A0A0R1GX90"/>
<accession>A0A0R1GX90</accession>
<evidence type="ECO:0000313" key="3">
    <source>
        <dbReference type="EMBL" id="KRK38718.1"/>
    </source>
</evidence>
<name>A0A0R1GX90_9LACO</name>
<feature type="transmembrane region" description="Helical" evidence="1">
    <location>
        <begin position="152"/>
        <end position="174"/>
    </location>
</feature>
<evidence type="ECO:0000313" key="4">
    <source>
        <dbReference type="Proteomes" id="UP000050909"/>
    </source>
</evidence>
<feature type="transmembrane region" description="Helical" evidence="1">
    <location>
        <begin position="65"/>
        <end position="88"/>
    </location>
</feature>
<evidence type="ECO:0000259" key="2">
    <source>
        <dbReference type="Pfam" id="PF04892"/>
    </source>
</evidence>
<dbReference type="InterPro" id="IPR006976">
    <property type="entry name" value="VanZ-like"/>
</dbReference>
<dbReference type="Pfam" id="PF04892">
    <property type="entry name" value="VanZ"/>
    <property type="match status" value="1"/>
</dbReference>
<feature type="domain" description="VanZ-like" evidence="2">
    <location>
        <begin position="68"/>
        <end position="196"/>
    </location>
</feature>
<dbReference type="Proteomes" id="UP000050909">
    <property type="component" value="Unassembled WGS sequence"/>
</dbReference>
<proteinExistence type="predicted"/>
<sequence length="205" mass="24438">MIFLQPFYQFVVTHYSNSINHFPLVKLVFFSVDKTLFYFLIFAVIRLIWLLAVKERRKIWSELAVWLFVFYIMLLLALTVFRGTYFPWQLRFYFDRPLTQINFNFLSETLKLTRGASLLDFIYNLFGNIFWFVPFGFLFPQVFRWFNRAWRTILAGGLFSLLIESLQLVLYTGVSDLDDVFFNLIGTLIGYVLFALTVKKRSNLS</sequence>
<keyword evidence="1" id="KW-0472">Membrane</keyword>
<dbReference type="PANTHER" id="PTHR36834:SF2">
    <property type="entry name" value="MEMBRANE PROTEIN"/>
    <property type="match status" value="1"/>
</dbReference>
<feature type="transmembrane region" description="Helical" evidence="1">
    <location>
        <begin position="36"/>
        <end position="53"/>
    </location>
</feature>
<dbReference type="PANTHER" id="PTHR36834">
    <property type="entry name" value="MEMBRANE PROTEIN-RELATED"/>
    <property type="match status" value="1"/>
</dbReference>
<dbReference type="PATRIC" id="fig|1423722.3.peg.415"/>
<dbReference type="EMBL" id="AZCV01000001">
    <property type="protein sequence ID" value="KRK38718.1"/>
    <property type="molecule type" value="Genomic_DNA"/>
</dbReference>
<feature type="transmembrane region" description="Helical" evidence="1">
    <location>
        <begin position="121"/>
        <end position="140"/>
    </location>
</feature>
<dbReference type="InterPro" id="IPR053150">
    <property type="entry name" value="Teicoplanin_resist-assoc"/>
</dbReference>
<comment type="caution">
    <text evidence="3">The sequence shown here is derived from an EMBL/GenBank/DDBJ whole genome shotgun (WGS) entry which is preliminary data.</text>
</comment>
<reference evidence="3 4" key="1">
    <citation type="journal article" date="2015" name="Genome Announc.">
        <title>Expanding the biotechnology potential of lactobacilli through comparative genomics of 213 strains and associated genera.</title>
        <authorList>
            <person name="Sun Z."/>
            <person name="Harris H.M."/>
            <person name="McCann A."/>
            <person name="Guo C."/>
            <person name="Argimon S."/>
            <person name="Zhang W."/>
            <person name="Yang X."/>
            <person name="Jeffery I.B."/>
            <person name="Cooney J.C."/>
            <person name="Kagawa T.F."/>
            <person name="Liu W."/>
            <person name="Song Y."/>
            <person name="Salvetti E."/>
            <person name="Wrobel A."/>
            <person name="Rasinkangas P."/>
            <person name="Parkhill J."/>
            <person name="Rea M.C."/>
            <person name="O'Sullivan O."/>
            <person name="Ritari J."/>
            <person name="Douillard F.P."/>
            <person name="Paul Ross R."/>
            <person name="Yang R."/>
            <person name="Briner A.E."/>
            <person name="Felis G.E."/>
            <person name="de Vos W.M."/>
            <person name="Barrangou R."/>
            <person name="Klaenhammer T.R."/>
            <person name="Caufield P.W."/>
            <person name="Cui Y."/>
            <person name="Zhang H."/>
            <person name="O'Toole P.W."/>
        </authorList>
    </citation>
    <scope>NUCLEOTIDE SEQUENCE [LARGE SCALE GENOMIC DNA]</scope>
    <source>
        <strain evidence="3 4">DSM 20534</strain>
    </source>
</reference>
<keyword evidence="1" id="KW-1133">Transmembrane helix</keyword>
<keyword evidence="1" id="KW-0812">Transmembrane</keyword>
<protein>
    <recommendedName>
        <fullName evidence="2">VanZ-like domain-containing protein</fullName>
    </recommendedName>
</protein>
<organism evidence="3 4">
    <name type="scientific">Amylolactobacillus amylotrophicus DSM 20534</name>
    <dbReference type="NCBI Taxonomy" id="1423722"/>
    <lineage>
        <taxon>Bacteria</taxon>
        <taxon>Bacillati</taxon>
        <taxon>Bacillota</taxon>
        <taxon>Bacilli</taxon>
        <taxon>Lactobacillales</taxon>
        <taxon>Lactobacillaceae</taxon>
        <taxon>Amylolactobacillus</taxon>
    </lineage>
</organism>
<gene>
    <name evidence="3" type="ORF">FC62_GL000407</name>
</gene>
<dbReference type="RefSeq" id="WP_056946010.1">
    <property type="nucleotide sequence ID" value="NZ_AZCV01000001.1"/>
</dbReference>